<evidence type="ECO:0000313" key="2">
    <source>
        <dbReference type="EMBL" id="ADQ07434.1"/>
    </source>
</evidence>
<sequence length="322" mass="37897">MIKKIKTGRGKQLLSSILLVGVIYLLSPTTVSYDKLSANRLLTWLFALQIFVYFGVAITVSFVLRVLRAKYSQKVCSFIFYLCLNDMLVLTMLLTTLHIMFMLSVVNTIGVSYKWIIKGINFSIVLSVADIVIVIVCFLKLYKNSYPINFLNALLKGLKRDLQENNKEKVGEKLLILKEFLKSYPFQFNYNLLEPIFANDEALRILSQIKNEDKYLTGIFELIVSLFFHLLNSHELKSAYKIFGIILEYSNNIHLKRRMRFLIYEGVEKRKIFYLIKWIERSKSEDYFASKPQLFKKYLITIGFCRPSKKWNRKAMYRKRKK</sequence>
<dbReference type="EMBL" id="CP002219">
    <property type="protein sequence ID" value="ADQ07434.1"/>
    <property type="molecule type" value="Genomic_DNA"/>
</dbReference>
<feature type="transmembrane region" description="Helical" evidence="1">
    <location>
        <begin position="79"/>
        <end position="103"/>
    </location>
</feature>
<organism evidence="2 3">
    <name type="scientific">Caldicellulosiruptor hydrothermalis (strain DSM 18901 / VKM B-2411 / 108)</name>
    <dbReference type="NCBI Taxonomy" id="632292"/>
    <lineage>
        <taxon>Bacteria</taxon>
        <taxon>Bacillati</taxon>
        <taxon>Bacillota</taxon>
        <taxon>Bacillota incertae sedis</taxon>
        <taxon>Caldicellulosiruptorales</taxon>
        <taxon>Caldicellulosiruptoraceae</taxon>
        <taxon>Caldicellulosiruptor</taxon>
    </lineage>
</organism>
<feature type="transmembrane region" description="Helical" evidence="1">
    <location>
        <begin position="12"/>
        <end position="31"/>
    </location>
</feature>
<reference evidence="2 3" key="2">
    <citation type="journal article" date="2011" name="J. Bacteriol.">
        <title>Complete genome sequences for the anaerobic, extremely thermophilic plant biomass-degrading bacteria Caldicellulosiruptor hydrothermalis, Caldicellulosiruptor kristjanssonii, Caldicellulosiruptor kronotskyensis, Caldicellulosiruptor owensenis, and Caldicellulosiruptor lactoaceticus.</title>
        <authorList>
            <person name="Blumer-Schuette S.E."/>
            <person name="Ozdemir I."/>
            <person name="Mistry D."/>
            <person name="Lucas S."/>
            <person name="Lapidus A."/>
            <person name="Cheng J.F."/>
            <person name="Goodwin L.A."/>
            <person name="Pitluck S."/>
            <person name="Land M.L."/>
            <person name="Hauser L.J."/>
            <person name="Woyke T."/>
            <person name="Mikhailova N."/>
            <person name="Pati A."/>
            <person name="Kyrpides N.C."/>
            <person name="Ivanova N."/>
            <person name="Detter J.C."/>
            <person name="Walston-Davenport K."/>
            <person name="Han S."/>
            <person name="Adams M.W."/>
            <person name="Kelly R.M."/>
        </authorList>
    </citation>
    <scope>NUCLEOTIDE SEQUENCE [LARGE SCALE GENOMIC DNA]</scope>
    <source>
        <strain evidence="3">DSM 18901 / VKM B-2411 / 108</strain>
    </source>
</reference>
<dbReference type="RefSeq" id="WP_013403594.1">
    <property type="nucleotide sequence ID" value="NC_014652.1"/>
</dbReference>
<dbReference type="Proteomes" id="UP000006890">
    <property type="component" value="Chromosome"/>
</dbReference>
<keyword evidence="1" id="KW-1133">Transmembrane helix</keyword>
<dbReference type="OrthoDB" id="1715066at2"/>
<dbReference type="HOGENOM" id="CLU_862453_0_0_9"/>
<feature type="transmembrane region" description="Helical" evidence="1">
    <location>
        <begin position="43"/>
        <end position="67"/>
    </location>
</feature>
<evidence type="ECO:0000313" key="3">
    <source>
        <dbReference type="Proteomes" id="UP000006890"/>
    </source>
</evidence>
<reference key="1">
    <citation type="submission" date="2010-09" db="EMBL/GenBank/DDBJ databases">
        <title>Complete sequence of Caldicellulosiruptor hydrothermalis 108.</title>
        <authorList>
            <consortium name="US DOE Joint Genome Institute"/>
            <person name="Lucas S."/>
            <person name="Copeland A."/>
            <person name="Lapidus A."/>
            <person name="Cheng J.-F."/>
            <person name="Bruce D."/>
            <person name="Goodwin L."/>
            <person name="Pitluck S."/>
            <person name="Davenport K."/>
            <person name="Detter J.C."/>
            <person name="Han C."/>
            <person name="Tapia R."/>
            <person name="Land M."/>
            <person name="Hauser L."/>
            <person name="Chang Y.-J."/>
            <person name="Jeffries C."/>
            <person name="Kyrpides N."/>
            <person name="Ivanova N."/>
            <person name="Mikhailova N."/>
            <person name="Blumer-Schuette S.E."/>
            <person name="Kelly R.M."/>
            <person name="Woyke T."/>
        </authorList>
    </citation>
    <scope>NUCLEOTIDE SEQUENCE</scope>
    <source>
        <strain>108</strain>
    </source>
</reference>
<keyword evidence="1" id="KW-0812">Transmembrane</keyword>
<dbReference type="KEGG" id="chd:Calhy_1719"/>
<accession>E4QCL7</accession>
<dbReference type="STRING" id="632292.Calhy_1719"/>
<keyword evidence="1" id="KW-0472">Membrane</keyword>
<gene>
    <name evidence="2" type="ordered locus">Calhy_1719</name>
</gene>
<protein>
    <submittedName>
        <fullName evidence="2">Uncharacterized protein</fullName>
    </submittedName>
</protein>
<name>E4QCL7_CALH1</name>
<feature type="transmembrane region" description="Helical" evidence="1">
    <location>
        <begin position="115"/>
        <end position="139"/>
    </location>
</feature>
<keyword evidence="3" id="KW-1185">Reference proteome</keyword>
<proteinExistence type="predicted"/>
<evidence type="ECO:0000256" key="1">
    <source>
        <dbReference type="SAM" id="Phobius"/>
    </source>
</evidence>
<dbReference type="AlphaFoldDB" id="E4QCL7"/>